<keyword evidence="1" id="KW-0732">Signal</keyword>
<evidence type="ECO:0000256" key="1">
    <source>
        <dbReference type="SAM" id="SignalP"/>
    </source>
</evidence>
<sequence length="566" mass="62067">MPVTPSKKIFQPLSRRLIMRLLIALSVAAMPTAAALRSTAQESAVPLVEFSDTQGYWAAACIERMGSSDYMKGYANRRFLPDNTMSRAEFAAVMAKIYVNAQKIRNAPQFTDVPAGFWAKDAIAKAYEQGLLEGYPNNQFKPSELIYRAQAITILAKAEGLRNPDDAEAILNRLYVDQGEIPDYARSPIAAATERRFVVNYPIVERLRPTASIVRGEVAAMLCQATMYGIDYRYNVPAEYVVTVVNRWRDRFVRPAVDPSLGFDRDGFALKAGESIDNSTPLVGMVNLDGQWVIEPRFDSLSRFSDGVAIGRSPQDPEMSEVIDQQGHTIFSTRYPILGFSEGLTAFSGKNRLQGFLDKTGAIVVPAQFFEAESFSEGLARVARLDDQGYRQYGFIDKTGAVVIPLQYKSVQETFQGGLVGARPNDSELWGYFDKTGEWAIAPQFTAVQSFSEGLAGATKSQKTNEQWGFIDRTGAFAIAPQYFSLEPVYNEAIGAFVGPNAVTWFNEGFATVRLGAAVGLIDRTGQWRISPADFEGLIADIGVVQGGIVGVQIGGDGAYLKVAQP</sequence>
<dbReference type="EMBL" id="QBMP01000103">
    <property type="protein sequence ID" value="PZO55206.1"/>
    <property type="molecule type" value="Genomic_DNA"/>
</dbReference>
<feature type="domain" description="SLH" evidence="2">
    <location>
        <begin position="45"/>
        <end position="105"/>
    </location>
</feature>
<dbReference type="Pfam" id="PF00395">
    <property type="entry name" value="SLH"/>
    <property type="match status" value="2"/>
</dbReference>
<accession>A0A2W4XDJ3</accession>
<dbReference type="SUPFAM" id="SSF69360">
    <property type="entry name" value="Cell wall binding repeat"/>
    <property type="match status" value="1"/>
</dbReference>
<organism evidence="3 4">
    <name type="scientific">Phormidesmis priestleyi</name>
    <dbReference type="NCBI Taxonomy" id="268141"/>
    <lineage>
        <taxon>Bacteria</taxon>
        <taxon>Bacillati</taxon>
        <taxon>Cyanobacteriota</taxon>
        <taxon>Cyanophyceae</taxon>
        <taxon>Leptolyngbyales</taxon>
        <taxon>Leptolyngbyaceae</taxon>
        <taxon>Phormidesmis</taxon>
    </lineage>
</organism>
<evidence type="ECO:0000313" key="4">
    <source>
        <dbReference type="Proteomes" id="UP000249794"/>
    </source>
</evidence>
<feature type="signal peptide" evidence="1">
    <location>
        <begin position="1"/>
        <end position="40"/>
    </location>
</feature>
<evidence type="ECO:0000259" key="2">
    <source>
        <dbReference type="PROSITE" id="PS51272"/>
    </source>
</evidence>
<reference evidence="3 4" key="2">
    <citation type="submission" date="2018-06" db="EMBL/GenBank/DDBJ databases">
        <title>Metagenomic assembly of (sub)arctic Cyanobacteria and their associated microbiome from non-axenic cultures.</title>
        <authorList>
            <person name="Baurain D."/>
        </authorList>
    </citation>
    <scope>NUCLEOTIDE SEQUENCE [LARGE SCALE GENOMIC DNA]</scope>
    <source>
        <strain evidence="3">ULC027bin1</strain>
    </source>
</reference>
<protein>
    <recommendedName>
        <fullName evidence="2">SLH domain-containing protein</fullName>
    </recommendedName>
</protein>
<feature type="chain" id="PRO_5015975328" description="SLH domain-containing protein" evidence="1">
    <location>
        <begin position="41"/>
        <end position="566"/>
    </location>
</feature>
<feature type="domain" description="SLH" evidence="2">
    <location>
        <begin position="172"/>
        <end position="236"/>
    </location>
</feature>
<dbReference type="InterPro" id="IPR001119">
    <property type="entry name" value="SLH_dom"/>
</dbReference>
<dbReference type="PROSITE" id="PS51272">
    <property type="entry name" value="SLH"/>
    <property type="match status" value="3"/>
</dbReference>
<dbReference type="InterPro" id="IPR032774">
    <property type="entry name" value="WG_beta_rep"/>
</dbReference>
<dbReference type="AlphaFoldDB" id="A0A2W4XDJ3"/>
<reference evidence="4" key="1">
    <citation type="submission" date="2018-04" db="EMBL/GenBank/DDBJ databases">
        <authorList>
            <person name="Cornet L."/>
        </authorList>
    </citation>
    <scope>NUCLEOTIDE SEQUENCE [LARGE SCALE GENOMIC DNA]</scope>
</reference>
<dbReference type="PANTHER" id="PTHR37841">
    <property type="entry name" value="GLR2918 PROTEIN"/>
    <property type="match status" value="1"/>
</dbReference>
<dbReference type="PANTHER" id="PTHR37841:SF1">
    <property type="entry name" value="DUF3298 DOMAIN-CONTAINING PROTEIN"/>
    <property type="match status" value="1"/>
</dbReference>
<dbReference type="Pfam" id="PF14903">
    <property type="entry name" value="WG_beta_rep"/>
    <property type="match status" value="5"/>
</dbReference>
<dbReference type="Proteomes" id="UP000249794">
    <property type="component" value="Unassembled WGS sequence"/>
</dbReference>
<name>A0A2W4XDJ3_9CYAN</name>
<proteinExistence type="predicted"/>
<feature type="domain" description="SLH" evidence="2">
    <location>
        <begin position="106"/>
        <end position="169"/>
    </location>
</feature>
<gene>
    <name evidence="3" type="ORF">DCF15_10985</name>
</gene>
<comment type="caution">
    <text evidence="3">The sequence shown here is derived from an EMBL/GenBank/DDBJ whole genome shotgun (WGS) entry which is preliminary data.</text>
</comment>
<evidence type="ECO:0000313" key="3">
    <source>
        <dbReference type="EMBL" id="PZO55206.1"/>
    </source>
</evidence>